<dbReference type="EMBL" id="MPUH01000228">
    <property type="protein sequence ID" value="OMJ85728.1"/>
    <property type="molecule type" value="Genomic_DNA"/>
</dbReference>
<sequence>MIGEQLLDRLEYIHGKNFIHRDVKPDNFLIGLGEKSKQIYMIDFGLAKKYRESRSFAHIPFKEGKNLIGTTRYASINTHMGFEQSCRDDIESAFYLMCYLLLGGLPWQGVSAQTKQEKCMKILEKKKNAIMDNSYKDLPQEFTMFFSYCRNLKFEEKPDYAYLKTLLKDALAKEGFNYDFIFDWTIQNYSTIKQLSSKIIDGLRKNNVIDESRQVADESNFIVAEQEAVKLMILVGERKSKNKCCVF</sequence>
<dbReference type="EC" id="2.7.11.1" evidence="1"/>
<evidence type="ECO:0000256" key="1">
    <source>
        <dbReference type="ARBA" id="ARBA00012513"/>
    </source>
</evidence>
<comment type="caution">
    <text evidence="4">The sequence shown here is derived from an EMBL/GenBank/DDBJ whole genome shotgun (WGS) entry which is preliminary data.</text>
</comment>
<organism evidence="4 5">
    <name type="scientific">Stentor coeruleus</name>
    <dbReference type="NCBI Taxonomy" id="5963"/>
    <lineage>
        <taxon>Eukaryota</taxon>
        <taxon>Sar</taxon>
        <taxon>Alveolata</taxon>
        <taxon>Ciliophora</taxon>
        <taxon>Postciliodesmatophora</taxon>
        <taxon>Heterotrichea</taxon>
        <taxon>Heterotrichida</taxon>
        <taxon>Stentoridae</taxon>
        <taxon>Stentor</taxon>
    </lineage>
</organism>
<dbReference type="PROSITE" id="PS50011">
    <property type="entry name" value="PROTEIN_KINASE_DOM"/>
    <property type="match status" value="1"/>
</dbReference>
<evidence type="ECO:0000313" key="4">
    <source>
        <dbReference type="EMBL" id="OMJ85728.1"/>
    </source>
</evidence>
<dbReference type="Proteomes" id="UP000187209">
    <property type="component" value="Unassembled WGS sequence"/>
</dbReference>
<reference evidence="4 5" key="1">
    <citation type="submission" date="2016-11" db="EMBL/GenBank/DDBJ databases">
        <title>The macronuclear genome of Stentor coeruleus: a giant cell with tiny introns.</title>
        <authorList>
            <person name="Slabodnick M."/>
            <person name="Ruby J.G."/>
            <person name="Reiff S.B."/>
            <person name="Swart E.C."/>
            <person name="Gosai S."/>
            <person name="Prabakaran S."/>
            <person name="Witkowska E."/>
            <person name="Larue G.E."/>
            <person name="Fisher S."/>
            <person name="Freeman R.M."/>
            <person name="Gunawardena J."/>
            <person name="Chu W."/>
            <person name="Stover N.A."/>
            <person name="Gregory B.D."/>
            <person name="Nowacki M."/>
            <person name="Derisi J."/>
            <person name="Roy S.W."/>
            <person name="Marshall W.F."/>
            <person name="Sood P."/>
        </authorList>
    </citation>
    <scope>NUCLEOTIDE SEQUENCE [LARGE SCALE GENOMIC DNA]</scope>
    <source>
        <strain evidence="4">WM001</strain>
    </source>
</reference>
<dbReference type="GO" id="GO:0005524">
    <property type="term" value="F:ATP binding"/>
    <property type="evidence" value="ECO:0007669"/>
    <property type="project" value="InterPro"/>
</dbReference>
<dbReference type="AlphaFoldDB" id="A0A1R2C9N8"/>
<dbReference type="Pfam" id="PF00069">
    <property type="entry name" value="Pkinase"/>
    <property type="match status" value="1"/>
</dbReference>
<dbReference type="Gene3D" id="1.10.510.10">
    <property type="entry name" value="Transferase(Phosphotransferase) domain 1"/>
    <property type="match status" value="1"/>
</dbReference>
<dbReference type="InterPro" id="IPR000719">
    <property type="entry name" value="Prot_kinase_dom"/>
</dbReference>
<gene>
    <name evidence="4" type="ORF">SteCoe_12924</name>
</gene>
<keyword evidence="5" id="KW-1185">Reference proteome</keyword>
<dbReference type="GO" id="GO:0004674">
    <property type="term" value="F:protein serine/threonine kinase activity"/>
    <property type="evidence" value="ECO:0007669"/>
    <property type="project" value="UniProtKB-EC"/>
</dbReference>
<proteinExistence type="predicted"/>
<name>A0A1R2C9N8_9CILI</name>
<evidence type="ECO:0000256" key="2">
    <source>
        <dbReference type="ARBA" id="ARBA00023860"/>
    </source>
</evidence>
<dbReference type="PANTHER" id="PTHR11909">
    <property type="entry name" value="CASEIN KINASE-RELATED"/>
    <property type="match status" value="1"/>
</dbReference>
<dbReference type="SUPFAM" id="SSF56112">
    <property type="entry name" value="Protein kinase-like (PK-like)"/>
    <property type="match status" value="1"/>
</dbReference>
<evidence type="ECO:0000313" key="5">
    <source>
        <dbReference type="Proteomes" id="UP000187209"/>
    </source>
</evidence>
<dbReference type="OrthoDB" id="5800476at2759"/>
<dbReference type="InterPro" id="IPR011009">
    <property type="entry name" value="Kinase-like_dom_sf"/>
</dbReference>
<dbReference type="PROSITE" id="PS00108">
    <property type="entry name" value="PROTEIN_KINASE_ST"/>
    <property type="match status" value="1"/>
</dbReference>
<protein>
    <recommendedName>
        <fullName evidence="2">Casein kinase I</fullName>
        <ecNumber evidence="1">2.7.11.1</ecNumber>
    </recommendedName>
</protein>
<accession>A0A1R2C9N8</accession>
<feature type="domain" description="Protein kinase" evidence="3">
    <location>
        <begin position="1"/>
        <end position="181"/>
    </location>
</feature>
<evidence type="ECO:0000259" key="3">
    <source>
        <dbReference type="PROSITE" id="PS50011"/>
    </source>
</evidence>
<dbReference type="InterPro" id="IPR050235">
    <property type="entry name" value="CK1_Ser-Thr_kinase"/>
</dbReference>
<dbReference type="InterPro" id="IPR008271">
    <property type="entry name" value="Ser/Thr_kinase_AS"/>
</dbReference>